<dbReference type="InterPro" id="IPR050678">
    <property type="entry name" value="DNA_Partitioning_ATPase"/>
</dbReference>
<gene>
    <name evidence="2" type="primary">soj3</name>
    <name evidence="2" type="ORF">COCCU_14595</name>
</gene>
<name>A0A6B8W0Y5_9CORY</name>
<dbReference type="Gene3D" id="3.40.50.300">
    <property type="entry name" value="P-loop containing nucleotide triphosphate hydrolases"/>
    <property type="match status" value="1"/>
</dbReference>
<accession>A0A6B8W0Y5</accession>
<geneLocation type="plasmid" evidence="3">
    <name>pcoccu</name>
</geneLocation>
<dbReference type="EC" id="3.6.-.-" evidence="2"/>
<dbReference type="Proteomes" id="UP000424462">
    <property type="component" value="Plasmid pCOCCU"/>
</dbReference>
<dbReference type="RefSeq" id="WP_156233103.1">
    <property type="nucleotide sequence ID" value="NZ_CP046456.1"/>
</dbReference>
<organism evidence="2 3">
    <name type="scientific">Corynebacterium occultum</name>
    <dbReference type="NCBI Taxonomy" id="2675219"/>
    <lineage>
        <taxon>Bacteria</taxon>
        <taxon>Bacillati</taxon>
        <taxon>Actinomycetota</taxon>
        <taxon>Actinomycetes</taxon>
        <taxon>Mycobacteriales</taxon>
        <taxon>Corynebacteriaceae</taxon>
        <taxon>Corynebacterium</taxon>
    </lineage>
</organism>
<dbReference type="EMBL" id="CP046456">
    <property type="protein sequence ID" value="QGU08809.1"/>
    <property type="molecule type" value="Genomic_DNA"/>
</dbReference>
<protein>
    <submittedName>
        <fullName evidence="2">Sporulation initiation inhibitor protein Soj</fullName>
        <ecNumber evidence="2">3.6.-.-</ecNumber>
    </submittedName>
</protein>
<dbReference type="PANTHER" id="PTHR13696:SF96">
    <property type="entry name" value="COBQ_COBB_MIND_PARA NUCLEOTIDE BINDING DOMAIN-CONTAINING PROTEIN"/>
    <property type="match status" value="1"/>
</dbReference>
<evidence type="ECO:0000259" key="1">
    <source>
        <dbReference type="Pfam" id="PF01656"/>
    </source>
</evidence>
<keyword evidence="2" id="KW-0378">Hydrolase</keyword>
<evidence type="ECO:0000313" key="3">
    <source>
        <dbReference type="Proteomes" id="UP000424462"/>
    </source>
</evidence>
<reference evidence="2 3" key="1">
    <citation type="submission" date="2019-11" db="EMBL/GenBank/DDBJ databases">
        <title>Complete genome sequence of Corynebacterium kalinowskii 1959, a novel Corynebacterium species isolated from soil of a small paddock in Vilsendorf, Germany.</title>
        <authorList>
            <person name="Schaffert L."/>
            <person name="Ruwe M."/>
            <person name="Milse J."/>
            <person name="Hanuschka K."/>
            <person name="Ortseifen V."/>
            <person name="Droste J."/>
            <person name="Brandt D."/>
            <person name="Schlueter L."/>
            <person name="Kutter Y."/>
            <person name="Vinke S."/>
            <person name="Viehoefer P."/>
            <person name="Jacob L."/>
            <person name="Luebke N.-C."/>
            <person name="Schulte-Berndt E."/>
            <person name="Hain C."/>
            <person name="Linder M."/>
            <person name="Schmidt P."/>
            <person name="Wollenschlaeger L."/>
            <person name="Luttermann T."/>
            <person name="Thieme E."/>
            <person name="Hassa J."/>
            <person name="Haak M."/>
            <person name="Wittchen M."/>
            <person name="Mentz A."/>
            <person name="Persicke M."/>
            <person name="Busche T."/>
            <person name="Ruckert C."/>
        </authorList>
    </citation>
    <scope>NUCLEOTIDE SEQUENCE [LARGE SCALE GENOMIC DNA]</scope>
    <source>
        <strain evidence="2 3">2039</strain>
        <plasmid evidence="3">pcoccu</plasmid>
    </source>
</reference>
<dbReference type="SUPFAM" id="SSF52540">
    <property type="entry name" value="P-loop containing nucleoside triphosphate hydrolases"/>
    <property type="match status" value="1"/>
</dbReference>
<dbReference type="InterPro" id="IPR002586">
    <property type="entry name" value="CobQ/CobB/MinD/ParA_Nub-bd_dom"/>
</dbReference>
<dbReference type="InterPro" id="IPR027417">
    <property type="entry name" value="P-loop_NTPase"/>
</dbReference>
<dbReference type="Pfam" id="PF01656">
    <property type="entry name" value="CbiA"/>
    <property type="match status" value="1"/>
</dbReference>
<dbReference type="KEGG" id="cok:COCCU_14595"/>
<dbReference type="PANTHER" id="PTHR13696">
    <property type="entry name" value="P-LOOP CONTAINING NUCLEOSIDE TRIPHOSPHATE HYDROLASE"/>
    <property type="match status" value="1"/>
</dbReference>
<keyword evidence="2" id="KW-0614">Plasmid</keyword>
<proteinExistence type="predicted"/>
<feature type="domain" description="CobQ/CobB/MinD/ParA nucleotide binding" evidence="1">
    <location>
        <begin position="3"/>
        <end position="78"/>
    </location>
</feature>
<dbReference type="GO" id="GO:0016787">
    <property type="term" value="F:hydrolase activity"/>
    <property type="evidence" value="ECO:0007669"/>
    <property type="project" value="UniProtKB-KW"/>
</dbReference>
<dbReference type="CDD" id="cd02042">
    <property type="entry name" value="ParAB_family"/>
    <property type="match status" value="1"/>
</dbReference>
<sequence length="195" mass="20931">MIIGIVNVKGGVGKTTSAIYLGTALAQMGRDVTVIDMDHQGSASDWADRAADAGTPLPFPVEISNAKRLGRYVKSLPRDMVVILDTPPGDPQTIDSAVSVSDFVLVPTRSSGIETSRVWDTLPSLEGIPHAVLITSARLGTKSLDLLLAILDEEEVPRFRSVIPLRESVPASWGNVPDRLEGYDSVGREIVETIK</sequence>
<evidence type="ECO:0000313" key="2">
    <source>
        <dbReference type="EMBL" id="QGU08809.1"/>
    </source>
</evidence>
<keyword evidence="3" id="KW-1185">Reference proteome</keyword>
<dbReference type="AlphaFoldDB" id="A0A6B8W0Y5"/>